<dbReference type="InterPro" id="IPR050508">
    <property type="entry name" value="Methyltransf_Superfamily"/>
</dbReference>
<gene>
    <name evidence="3" type="ORF">PPACK8108_LOCUS20725</name>
</gene>
<comment type="caution">
    <text evidence="3">The sequence shown here is derived from an EMBL/GenBank/DDBJ whole genome shotgun (WGS) entry which is preliminary data.</text>
</comment>
<evidence type="ECO:0000256" key="1">
    <source>
        <dbReference type="SAM" id="MobiDB-lite"/>
    </source>
</evidence>
<keyword evidence="3" id="KW-0808">Transferase</keyword>
<sequence length="362" mass="41451">MSVRHPIASSAFSASGASGLYEKSRPTYPTKAIFQILSCLPRNEVEVVEFGSGTGIFTRALLSSASPGQIKRLVAIEPAEGMRAGFEKSMKNWKELRINDVKRNNLDGLETVLPQIECCDGTFSDVGLSVKSASADLVVAAQAWHWTGKDISVHEKCMNEVFRLLKPGGYFALIWNLKDREFNEWVGKIRDCYEVYESGTPQYRLGYWKNLFKTNRFKSSFELISLSSSSVIDNRYTISTTKKSEHPNETKKDQDESSDRTVFKKNVDDSLDRSEPTLTIRRTDLISFEELYQRILSKSYITELDEESKVKLRSELESIWNEEVSKRQKENSDIQGKSFDEKYLSIEFPYVTHLYLMKKIDQ</sequence>
<reference evidence="3" key="1">
    <citation type="submission" date="2022-06" db="EMBL/GenBank/DDBJ databases">
        <authorList>
            <consortium name="SYNGENTA / RWTH Aachen University"/>
        </authorList>
    </citation>
    <scope>NUCLEOTIDE SEQUENCE</scope>
</reference>
<dbReference type="PANTHER" id="PTHR42912:SF95">
    <property type="entry name" value="METHYLTRANSFERASE TYPE 11 DOMAIN-CONTAINING PROTEIN"/>
    <property type="match status" value="1"/>
</dbReference>
<proteinExistence type="predicted"/>
<dbReference type="CDD" id="cd02440">
    <property type="entry name" value="AdoMet_MTases"/>
    <property type="match status" value="1"/>
</dbReference>
<dbReference type="AlphaFoldDB" id="A0AAV0BHD9"/>
<evidence type="ECO:0000313" key="4">
    <source>
        <dbReference type="Proteomes" id="UP001153365"/>
    </source>
</evidence>
<dbReference type="Proteomes" id="UP001153365">
    <property type="component" value="Unassembled WGS sequence"/>
</dbReference>
<name>A0AAV0BHD9_PHAPC</name>
<protein>
    <submittedName>
        <fullName evidence="3">S-adenosyl-L-methionine-dependent methyltransferase</fullName>
    </submittedName>
</protein>
<dbReference type="PANTHER" id="PTHR42912">
    <property type="entry name" value="METHYLTRANSFERASE"/>
    <property type="match status" value="1"/>
</dbReference>
<evidence type="ECO:0000259" key="2">
    <source>
        <dbReference type="Pfam" id="PF08241"/>
    </source>
</evidence>
<feature type="region of interest" description="Disordered" evidence="1">
    <location>
        <begin position="240"/>
        <end position="261"/>
    </location>
</feature>
<organism evidence="3 4">
    <name type="scientific">Phakopsora pachyrhizi</name>
    <name type="common">Asian soybean rust disease fungus</name>
    <dbReference type="NCBI Taxonomy" id="170000"/>
    <lineage>
        <taxon>Eukaryota</taxon>
        <taxon>Fungi</taxon>
        <taxon>Dikarya</taxon>
        <taxon>Basidiomycota</taxon>
        <taxon>Pucciniomycotina</taxon>
        <taxon>Pucciniomycetes</taxon>
        <taxon>Pucciniales</taxon>
        <taxon>Phakopsoraceae</taxon>
        <taxon>Phakopsora</taxon>
    </lineage>
</organism>
<dbReference type="GO" id="GO:0008757">
    <property type="term" value="F:S-adenosylmethionine-dependent methyltransferase activity"/>
    <property type="evidence" value="ECO:0007669"/>
    <property type="project" value="InterPro"/>
</dbReference>
<feature type="domain" description="Methyltransferase type 11" evidence="2">
    <location>
        <begin position="49"/>
        <end position="172"/>
    </location>
</feature>
<dbReference type="Pfam" id="PF08241">
    <property type="entry name" value="Methyltransf_11"/>
    <property type="match status" value="1"/>
</dbReference>
<dbReference type="GO" id="GO:0032259">
    <property type="term" value="P:methylation"/>
    <property type="evidence" value="ECO:0007669"/>
    <property type="project" value="UniProtKB-KW"/>
</dbReference>
<keyword evidence="3" id="KW-0489">Methyltransferase</keyword>
<accession>A0AAV0BHD9</accession>
<keyword evidence="4" id="KW-1185">Reference proteome</keyword>
<dbReference type="InterPro" id="IPR029063">
    <property type="entry name" value="SAM-dependent_MTases_sf"/>
</dbReference>
<dbReference type="SUPFAM" id="SSF53335">
    <property type="entry name" value="S-adenosyl-L-methionine-dependent methyltransferases"/>
    <property type="match status" value="1"/>
</dbReference>
<dbReference type="EMBL" id="CALTRL010005774">
    <property type="protein sequence ID" value="CAH7686116.1"/>
    <property type="molecule type" value="Genomic_DNA"/>
</dbReference>
<feature type="compositionally biased region" description="Basic and acidic residues" evidence="1">
    <location>
        <begin position="242"/>
        <end position="261"/>
    </location>
</feature>
<dbReference type="Gene3D" id="3.40.50.150">
    <property type="entry name" value="Vaccinia Virus protein VP39"/>
    <property type="match status" value="1"/>
</dbReference>
<dbReference type="InterPro" id="IPR013216">
    <property type="entry name" value="Methyltransf_11"/>
</dbReference>
<evidence type="ECO:0000313" key="3">
    <source>
        <dbReference type="EMBL" id="CAH7686116.1"/>
    </source>
</evidence>